<organism evidence="1 2">
    <name type="scientific">Spirochaeta isovalerica</name>
    <dbReference type="NCBI Taxonomy" id="150"/>
    <lineage>
        <taxon>Bacteria</taxon>
        <taxon>Pseudomonadati</taxon>
        <taxon>Spirochaetota</taxon>
        <taxon>Spirochaetia</taxon>
        <taxon>Spirochaetales</taxon>
        <taxon>Spirochaetaceae</taxon>
        <taxon>Spirochaeta</taxon>
    </lineage>
</organism>
<accession>A0A841R903</accession>
<evidence type="ECO:0000313" key="1">
    <source>
        <dbReference type="EMBL" id="MBB6479198.1"/>
    </source>
</evidence>
<name>A0A841R903_9SPIO</name>
<dbReference type="Gene3D" id="3.40.50.300">
    <property type="entry name" value="P-loop containing nucleotide triphosphate hydrolases"/>
    <property type="match status" value="1"/>
</dbReference>
<dbReference type="Proteomes" id="UP000587760">
    <property type="component" value="Unassembled WGS sequence"/>
</dbReference>
<keyword evidence="2" id="KW-1185">Reference proteome</keyword>
<evidence type="ECO:0000313" key="2">
    <source>
        <dbReference type="Proteomes" id="UP000587760"/>
    </source>
</evidence>
<protein>
    <recommendedName>
        <fullName evidence="3">Thymidylate kinase</fullName>
    </recommendedName>
</protein>
<proteinExistence type="predicted"/>
<dbReference type="InterPro" id="IPR027417">
    <property type="entry name" value="P-loop_NTPase"/>
</dbReference>
<dbReference type="RefSeq" id="WP_184744161.1">
    <property type="nucleotide sequence ID" value="NZ_JACHGJ010000001.1"/>
</dbReference>
<dbReference type="SUPFAM" id="SSF52540">
    <property type="entry name" value="P-loop containing nucleoside triphosphate hydrolases"/>
    <property type="match status" value="1"/>
</dbReference>
<evidence type="ECO:0008006" key="3">
    <source>
        <dbReference type="Google" id="ProtNLM"/>
    </source>
</evidence>
<dbReference type="AlphaFoldDB" id="A0A841R903"/>
<gene>
    <name evidence="1" type="ORF">HNR50_000831</name>
</gene>
<reference evidence="1 2" key="1">
    <citation type="submission" date="2020-08" db="EMBL/GenBank/DDBJ databases">
        <title>Genomic Encyclopedia of Type Strains, Phase IV (KMG-IV): sequencing the most valuable type-strain genomes for metagenomic binning, comparative biology and taxonomic classification.</title>
        <authorList>
            <person name="Goeker M."/>
        </authorList>
    </citation>
    <scope>NUCLEOTIDE SEQUENCE [LARGE SCALE GENOMIC DNA]</scope>
    <source>
        <strain evidence="1 2">DSM 2461</strain>
    </source>
</reference>
<sequence>MSFDTWNVSGLILEGISGTGKTEILRAILQSERYRSRSGFSSYIMSEHQTQRVLEKKDREGGLSVRDNLSLLEEHLENISRLKSRLDAMEWCRKNQTAMRIPYILERFHFTHVYQYDHMSWKDVVPIDGKLLDLNCRAVVLTAERDKLADRILSGRDAMWMNYIKGFGDSDEKIIDHFERQQEELKELAEQSDLDIRFFDTGLNPPEQTAGEILDFWGAF</sequence>
<comment type="caution">
    <text evidence="1">The sequence shown here is derived from an EMBL/GenBank/DDBJ whole genome shotgun (WGS) entry which is preliminary data.</text>
</comment>
<dbReference type="EMBL" id="JACHGJ010000001">
    <property type="protein sequence ID" value="MBB6479198.1"/>
    <property type="molecule type" value="Genomic_DNA"/>
</dbReference>